<keyword evidence="1 3" id="KW-0547">Nucleotide-binding</keyword>
<dbReference type="EMBL" id="MGFU01000035">
    <property type="protein sequence ID" value="OGM12546.1"/>
    <property type="molecule type" value="Genomic_DNA"/>
</dbReference>
<accession>A0A1F7XC17</accession>
<proteinExistence type="predicted"/>
<reference evidence="5 6" key="1">
    <citation type="journal article" date="2016" name="Nat. Commun.">
        <title>Thousands of microbial genomes shed light on interconnected biogeochemical processes in an aquifer system.</title>
        <authorList>
            <person name="Anantharaman K."/>
            <person name="Brown C.T."/>
            <person name="Hug L.A."/>
            <person name="Sharon I."/>
            <person name="Castelle C.J."/>
            <person name="Probst A.J."/>
            <person name="Thomas B.C."/>
            <person name="Singh A."/>
            <person name="Wilkins M.J."/>
            <person name="Karaoz U."/>
            <person name="Brodie E.L."/>
            <person name="Williams K.H."/>
            <person name="Hubbard S.S."/>
            <person name="Banfield J.F."/>
        </authorList>
    </citation>
    <scope>NUCLEOTIDE SEQUENCE [LARGE SCALE GENOMIC DNA]</scope>
</reference>
<name>A0A1F7XC17_9BACT</name>
<dbReference type="PROSITE" id="PS51161">
    <property type="entry name" value="ATP_CONE"/>
    <property type="match status" value="1"/>
</dbReference>
<organism evidence="5 6">
    <name type="scientific">Candidatus Woesebacteria bacterium RBG_16_39_8b</name>
    <dbReference type="NCBI Taxonomy" id="1802482"/>
    <lineage>
        <taxon>Bacteria</taxon>
        <taxon>Candidatus Woeseibacteriota</taxon>
    </lineage>
</organism>
<dbReference type="Proteomes" id="UP000179013">
    <property type="component" value="Unassembled WGS sequence"/>
</dbReference>
<dbReference type="AlphaFoldDB" id="A0A1F7XC17"/>
<keyword evidence="2 3" id="KW-0067">ATP-binding</keyword>
<sequence>MSEIKVKKRDGKVETWDYDKVLASIGKSMVPLKKAEAVATAIEKWMNEQKGKEVVESTEIRDKVIEVLKEVDPVAADNYQVYKKS</sequence>
<evidence type="ECO:0000256" key="3">
    <source>
        <dbReference type="PROSITE-ProRule" id="PRU00492"/>
    </source>
</evidence>
<protein>
    <recommendedName>
        <fullName evidence="4">ATP-cone domain-containing protein</fullName>
    </recommendedName>
</protein>
<dbReference type="GO" id="GO:0005524">
    <property type="term" value="F:ATP binding"/>
    <property type="evidence" value="ECO:0007669"/>
    <property type="project" value="UniProtKB-UniRule"/>
</dbReference>
<gene>
    <name evidence="5" type="ORF">A2V80_00970</name>
</gene>
<comment type="caution">
    <text evidence="5">The sequence shown here is derived from an EMBL/GenBank/DDBJ whole genome shotgun (WGS) entry which is preliminary data.</text>
</comment>
<feature type="domain" description="ATP-cone" evidence="4">
    <location>
        <begin position="4"/>
        <end position="85"/>
    </location>
</feature>
<evidence type="ECO:0000313" key="5">
    <source>
        <dbReference type="EMBL" id="OGM12546.1"/>
    </source>
</evidence>
<dbReference type="Pfam" id="PF03477">
    <property type="entry name" value="ATP-cone"/>
    <property type="match status" value="1"/>
</dbReference>
<evidence type="ECO:0000313" key="6">
    <source>
        <dbReference type="Proteomes" id="UP000179013"/>
    </source>
</evidence>
<evidence type="ECO:0000256" key="1">
    <source>
        <dbReference type="ARBA" id="ARBA00022741"/>
    </source>
</evidence>
<evidence type="ECO:0000259" key="4">
    <source>
        <dbReference type="PROSITE" id="PS51161"/>
    </source>
</evidence>
<evidence type="ECO:0000256" key="2">
    <source>
        <dbReference type="ARBA" id="ARBA00022840"/>
    </source>
</evidence>
<dbReference type="InterPro" id="IPR005144">
    <property type="entry name" value="ATP-cone_dom"/>
</dbReference>